<evidence type="ECO:0000256" key="2">
    <source>
        <dbReference type="ARBA" id="ARBA00010291"/>
    </source>
</evidence>
<feature type="region of interest" description="Disordered" evidence="4">
    <location>
        <begin position="274"/>
        <end position="313"/>
    </location>
</feature>
<sequence>MSSSRNLLIDKTSLLGSSSDSSITTIFYSSDSNESVDIVQDFAKRNNIQSKIGKGSHSKLVSGNQLYEGIKTKMEKTKRNELVSSTPLHGSVKGEIEKPVHNKLSSKIPQHGVIKTGKWPSPIAVLHSSFTVKRRPNNKNGQQSRMQKRVKHLNTNKDKMIYPPPLLKRPQNNNIQQPEVIEENSELRILRRSTRPSIVNENLNKNNKGRLKTDSEQSAHAVNREYKRLKQNIPEKINNDIREAKDDEEDESAEKTIIGGNTNKMIRSKINSPVKIGKGSSEEVQSPTRRSKRNRIAGIYDSDDEEDESAEKTIIGGNTNKVIKSKINSPVKVGKGSSEEVQSPTRRSKRNMKAGLCDDDREEDESAGITIVDGNKNKIDSPVKGRKHPSEEVQSQTRKRNRKAALLDDGTEDSEKSEANTNNKRRKATNNTYQTTSKARQKRKSNVTGNENGLRRSERTRIKPVSYWKGERVKYEIGMDNCFKVIGVNPGHFANYVPKMPQRKISKKKSDFIFSHLISNNDGIEKNMVLIPFHGFEKKIECFSTLRFDGDITEEPDQKIKQYTSLQIPGIEAGYLVFGPLSCLNGSMNNDEQLVMAIITGTVSVTVNKTKKTLNRGEFFCLVLGVDYQIQNITKTDVVLSYTWIVK</sequence>
<evidence type="ECO:0000313" key="6">
    <source>
        <dbReference type="Proteomes" id="UP001233999"/>
    </source>
</evidence>
<dbReference type="Gene3D" id="2.60.120.10">
    <property type="entry name" value="Jelly Rolls"/>
    <property type="match status" value="1"/>
</dbReference>
<dbReference type="PANTHER" id="PTHR16684">
    <property type="entry name" value="CENTROMERE PROTEIN C"/>
    <property type="match status" value="1"/>
</dbReference>
<protein>
    <recommendedName>
        <fullName evidence="7">Mif2/CENP-C cupin domain-containing protein</fullName>
    </recommendedName>
</protein>
<comment type="similarity">
    <text evidence="2">Belongs to the CENP-C/MIF2 family.</text>
</comment>
<dbReference type="GO" id="GO:0051315">
    <property type="term" value="P:attachment of mitotic spindle microtubules to kinetochore"/>
    <property type="evidence" value="ECO:0007669"/>
    <property type="project" value="TreeGrafter"/>
</dbReference>
<keyword evidence="3" id="KW-0539">Nucleus</keyword>
<dbReference type="AlphaFoldDB" id="A0AAD7ZRK0"/>
<evidence type="ECO:0008006" key="7">
    <source>
        <dbReference type="Google" id="ProtNLM"/>
    </source>
</evidence>
<dbReference type="GO" id="GO:0000776">
    <property type="term" value="C:kinetochore"/>
    <property type="evidence" value="ECO:0007669"/>
    <property type="project" value="InterPro"/>
</dbReference>
<dbReference type="PANTHER" id="PTHR16684:SF11">
    <property type="entry name" value="CENTROMERE PROTEIN C"/>
    <property type="match status" value="1"/>
</dbReference>
<dbReference type="EMBL" id="JASPKZ010007275">
    <property type="protein sequence ID" value="KAJ9585408.1"/>
    <property type="molecule type" value="Genomic_DNA"/>
</dbReference>
<dbReference type="InterPro" id="IPR014710">
    <property type="entry name" value="RmlC-like_jellyroll"/>
</dbReference>
<dbReference type="GO" id="GO:0051455">
    <property type="term" value="P:spindle attachment to meiosis I kinetochore"/>
    <property type="evidence" value="ECO:0007669"/>
    <property type="project" value="TreeGrafter"/>
</dbReference>
<evidence type="ECO:0000313" key="5">
    <source>
        <dbReference type="EMBL" id="KAJ9585408.1"/>
    </source>
</evidence>
<dbReference type="GO" id="GO:0005634">
    <property type="term" value="C:nucleus"/>
    <property type="evidence" value="ECO:0007669"/>
    <property type="project" value="UniProtKB-SubCell"/>
</dbReference>
<dbReference type="InterPro" id="IPR028386">
    <property type="entry name" value="CENP-C/Mif2/cnp3"/>
</dbReference>
<dbReference type="GO" id="GO:0051382">
    <property type="term" value="P:kinetochore assembly"/>
    <property type="evidence" value="ECO:0007669"/>
    <property type="project" value="InterPro"/>
</dbReference>
<dbReference type="Proteomes" id="UP001233999">
    <property type="component" value="Unassembled WGS sequence"/>
</dbReference>
<comment type="caution">
    <text evidence="5">The sequence shown here is derived from an EMBL/GenBank/DDBJ whole genome shotgun (WGS) entry which is preliminary data.</text>
</comment>
<gene>
    <name evidence="5" type="ORF">L9F63_002791</name>
</gene>
<evidence type="ECO:0000256" key="1">
    <source>
        <dbReference type="ARBA" id="ARBA00004123"/>
    </source>
</evidence>
<proteinExistence type="inferred from homology"/>
<feature type="compositionally biased region" description="Basic and acidic residues" evidence="4">
    <location>
        <begin position="375"/>
        <end position="391"/>
    </location>
</feature>
<feature type="compositionally biased region" description="Acidic residues" evidence="4">
    <location>
        <begin position="357"/>
        <end position="366"/>
    </location>
</feature>
<comment type="subcellular location">
    <subcellularLocation>
        <location evidence="1">Nucleus</location>
    </subcellularLocation>
</comment>
<organism evidence="5 6">
    <name type="scientific">Diploptera punctata</name>
    <name type="common">Pacific beetle cockroach</name>
    <dbReference type="NCBI Taxonomy" id="6984"/>
    <lineage>
        <taxon>Eukaryota</taxon>
        <taxon>Metazoa</taxon>
        <taxon>Ecdysozoa</taxon>
        <taxon>Arthropoda</taxon>
        <taxon>Hexapoda</taxon>
        <taxon>Insecta</taxon>
        <taxon>Pterygota</taxon>
        <taxon>Neoptera</taxon>
        <taxon>Polyneoptera</taxon>
        <taxon>Dictyoptera</taxon>
        <taxon>Blattodea</taxon>
        <taxon>Blaberoidea</taxon>
        <taxon>Blaberidae</taxon>
        <taxon>Diplopterinae</taxon>
        <taxon>Diploptera</taxon>
    </lineage>
</organism>
<keyword evidence="6" id="KW-1185">Reference proteome</keyword>
<evidence type="ECO:0000256" key="3">
    <source>
        <dbReference type="ARBA" id="ARBA00023242"/>
    </source>
</evidence>
<name>A0AAD7ZRK0_DIPPU</name>
<reference evidence="5" key="1">
    <citation type="journal article" date="2023" name="IScience">
        <title>Live-bearing cockroach genome reveals convergent evolutionary mechanisms linked to viviparity in insects and beyond.</title>
        <authorList>
            <person name="Fouks B."/>
            <person name="Harrison M.C."/>
            <person name="Mikhailova A.A."/>
            <person name="Marchal E."/>
            <person name="English S."/>
            <person name="Carruthers M."/>
            <person name="Jennings E.C."/>
            <person name="Chiamaka E.L."/>
            <person name="Frigard R.A."/>
            <person name="Pippel M."/>
            <person name="Attardo G.M."/>
            <person name="Benoit J.B."/>
            <person name="Bornberg-Bauer E."/>
            <person name="Tobe S.S."/>
        </authorList>
    </citation>
    <scope>NUCLEOTIDE SEQUENCE</scope>
    <source>
        <strain evidence="5">Stay&amp;Tobe</strain>
    </source>
</reference>
<feature type="region of interest" description="Disordered" evidence="4">
    <location>
        <begin position="326"/>
        <end position="458"/>
    </location>
</feature>
<reference evidence="5" key="2">
    <citation type="submission" date="2023-05" db="EMBL/GenBank/DDBJ databases">
        <authorList>
            <person name="Fouks B."/>
        </authorList>
    </citation>
    <scope>NUCLEOTIDE SEQUENCE</scope>
    <source>
        <strain evidence="5">Stay&amp;Tobe</strain>
        <tissue evidence="5">Testes</tissue>
    </source>
</reference>
<evidence type="ECO:0000256" key="4">
    <source>
        <dbReference type="SAM" id="MobiDB-lite"/>
    </source>
</evidence>
<accession>A0AAD7ZRK0</accession>
<dbReference type="GO" id="GO:0019237">
    <property type="term" value="F:centromeric DNA binding"/>
    <property type="evidence" value="ECO:0007669"/>
    <property type="project" value="InterPro"/>
</dbReference>